<dbReference type="GO" id="GO:0003955">
    <property type="term" value="F:NAD(P)H dehydrogenase (quinone) activity"/>
    <property type="evidence" value="ECO:0007669"/>
    <property type="project" value="TreeGrafter"/>
</dbReference>
<protein>
    <submittedName>
        <fullName evidence="8">NADH dehydrogenase</fullName>
        <ecNumber evidence="8">1.6.99.3</ecNumber>
    </submittedName>
</protein>
<dbReference type="Gene3D" id="3.50.50.100">
    <property type="match status" value="1"/>
</dbReference>
<dbReference type="Proteomes" id="UP000638648">
    <property type="component" value="Unassembled WGS sequence"/>
</dbReference>
<evidence type="ECO:0000256" key="1">
    <source>
        <dbReference type="ARBA" id="ARBA00001974"/>
    </source>
</evidence>
<evidence type="ECO:0000313" key="9">
    <source>
        <dbReference type="Proteomes" id="UP000638648"/>
    </source>
</evidence>
<dbReference type="InterPro" id="IPR036188">
    <property type="entry name" value="FAD/NAD-bd_sf"/>
</dbReference>
<sequence length="502" mass="53506">MDSDKPPRRVVIVGGGFAGLYAARALRRAPVSVIVIDRAAHHLFQPLLYQCATGILSEGEIASPLRLVLRRHKNVETLLAEVVDVDPARHVVIALRPGGSRLEIPYDDLVLTAGVRQSYFGHDEFAAHAPGMKTIGDALAIRQRVFGAFELAETASTVEERRKHLTFALVGAGPTGVELAGQIRELATHTLRKEFHRSAPGDARVLLFDGGSEPLASFGPKLSARAAAALTHLGVELHMNSRVTDVDATGLTAQRKDGGEEYHEAGTVLWTAGVAAPPLAHAIARACGVEQDRSGRIKVQPDLTVHGHPDISVAGDLMSLDRLPGVAEVAMQAGRYTGSRIRRAAQGHAPPGPFKYRDLGSAAYVARGRAVVLVGRIRLSGFLGWLTWLLLHIAFLTGFRNRLFAVATWLVAFTREVRPERAFTTREIETARNVYAVIAGGDAARAGTRDTGAGTVPRQTTAEPAPPPSERPAGPTRPAERGGVQRPPGSSGPRDTGSTGGS</sequence>
<dbReference type="GO" id="GO:0019646">
    <property type="term" value="P:aerobic electron transport chain"/>
    <property type="evidence" value="ECO:0007669"/>
    <property type="project" value="TreeGrafter"/>
</dbReference>
<comment type="caution">
    <text evidence="8">The sequence shown here is derived from an EMBL/GenBank/DDBJ whole genome shotgun (WGS) entry which is preliminary data.</text>
</comment>
<organism evidence="8 9">
    <name type="scientific">Actinopolymorpha pittospori</name>
    <dbReference type="NCBI Taxonomy" id="648752"/>
    <lineage>
        <taxon>Bacteria</taxon>
        <taxon>Bacillati</taxon>
        <taxon>Actinomycetota</taxon>
        <taxon>Actinomycetes</taxon>
        <taxon>Propionibacteriales</taxon>
        <taxon>Actinopolymorphaceae</taxon>
        <taxon>Actinopolymorpha</taxon>
    </lineage>
</organism>
<keyword evidence="3" id="KW-0285">Flavoprotein</keyword>
<keyword evidence="5 8" id="KW-0560">Oxidoreductase</keyword>
<evidence type="ECO:0000256" key="5">
    <source>
        <dbReference type="ARBA" id="ARBA00023002"/>
    </source>
</evidence>
<evidence type="ECO:0000256" key="3">
    <source>
        <dbReference type="ARBA" id="ARBA00022630"/>
    </source>
</evidence>
<feature type="region of interest" description="Disordered" evidence="6">
    <location>
        <begin position="445"/>
        <end position="502"/>
    </location>
</feature>
<comment type="similarity">
    <text evidence="2">Belongs to the NADH dehydrogenase family.</text>
</comment>
<dbReference type="PANTHER" id="PTHR42913">
    <property type="entry name" value="APOPTOSIS-INDUCING FACTOR 1"/>
    <property type="match status" value="1"/>
</dbReference>
<evidence type="ECO:0000256" key="6">
    <source>
        <dbReference type="SAM" id="MobiDB-lite"/>
    </source>
</evidence>
<dbReference type="InterPro" id="IPR023753">
    <property type="entry name" value="FAD/NAD-binding_dom"/>
</dbReference>
<gene>
    <name evidence="8" type="ORF">HEB94_009677</name>
</gene>
<dbReference type="SUPFAM" id="SSF51905">
    <property type="entry name" value="FAD/NAD(P)-binding domain"/>
    <property type="match status" value="1"/>
</dbReference>
<keyword evidence="4" id="KW-0274">FAD</keyword>
<evidence type="ECO:0000256" key="2">
    <source>
        <dbReference type="ARBA" id="ARBA00005272"/>
    </source>
</evidence>
<dbReference type="Pfam" id="PF07992">
    <property type="entry name" value="Pyr_redox_2"/>
    <property type="match status" value="1"/>
</dbReference>
<dbReference type="InterPro" id="IPR051169">
    <property type="entry name" value="NADH-Q_oxidoreductase"/>
</dbReference>
<accession>A0A927RF14</accession>
<reference evidence="8" key="1">
    <citation type="submission" date="2020-10" db="EMBL/GenBank/DDBJ databases">
        <title>Sequencing the genomes of 1000 actinobacteria strains.</title>
        <authorList>
            <person name="Klenk H.-P."/>
        </authorList>
    </citation>
    <scope>NUCLEOTIDE SEQUENCE</scope>
    <source>
        <strain evidence="8">DSM 45354</strain>
    </source>
</reference>
<dbReference type="EC" id="1.6.99.3" evidence="8"/>
<feature type="compositionally biased region" description="Low complexity" evidence="6">
    <location>
        <begin position="445"/>
        <end position="463"/>
    </location>
</feature>
<keyword evidence="9" id="KW-1185">Reference proteome</keyword>
<dbReference type="AlphaFoldDB" id="A0A927RF14"/>
<evidence type="ECO:0000256" key="4">
    <source>
        <dbReference type="ARBA" id="ARBA00022827"/>
    </source>
</evidence>
<evidence type="ECO:0000313" key="8">
    <source>
        <dbReference type="EMBL" id="MBE1612829.1"/>
    </source>
</evidence>
<dbReference type="RefSeq" id="WP_192755806.1">
    <property type="nucleotide sequence ID" value="NZ_BAABJL010000084.1"/>
</dbReference>
<comment type="cofactor">
    <cofactor evidence="1">
        <name>FAD</name>
        <dbReference type="ChEBI" id="CHEBI:57692"/>
    </cofactor>
</comment>
<evidence type="ECO:0000259" key="7">
    <source>
        <dbReference type="Pfam" id="PF07992"/>
    </source>
</evidence>
<dbReference type="PANTHER" id="PTHR42913:SF3">
    <property type="entry name" value="64 KDA MITOCHONDRIAL NADH DEHYDROGENASE (EUROFUNG)"/>
    <property type="match status" value="1"/>
</dbReference>
<name>A0A927RF14_9ACTN</name>
<feature type="domain" description="FAD/NAD(P)-binding" evidence="7">
    <location>
        <begin position="9"/>
        <end position="334"/>
    </location>
</feature>
<proteinExistence type="inferred from homology"/>
<dbReference type="EMBL" id="JADBEM010000001">
    <property type="protein sequence ID" value="MBE1612829.1"/>
    <property type="molecule type" value="Genomic_DNA"/>
</dbReference>
<dbReference type="PRINTS" id="PR00368">
    <property type="entry name" value="FADPNR"/>
</dbReference>